<evidence type="ECO:0000313" key="4">
    <source>
        <dbReference type="Proteomes" id="UP000800094"/>
    </source>
</evidence>
<sequence>MFSSKPVWHLPVALLAVSFLLYASIGLWFSEWISDGFRRRPPNALDVVLSPTTIDALYEDDRLHHAILSLTETVAKASTKYGDSYRLEGVKSFGKDLTEDVARLRVTQVQKRRKRGLLEDLGSLITGGGGDGQQGQDQGGLLSELGNALGGNGTGGLGGLLQQGLAGIGNSLLEGAATPAYFLGIGIGMGAETGLNLTDMEQAQAIATKVAASSNSQPTGLNLIAQNLGSGLAGQLTPALGNLGGDVDVGMAVFALAQGIGQGSASGLNLTSQQFGPSNASDIMGIAKNFGLGVSEPIAGSINFQQLLGQGGGSDIMAQIPQIAAAAGQGLGEGASNGLGLAKAGNTSSLSRRQAATDPSQLDVPGTVSDFTRGLSQAFLGSADLSKLGLGGGLNFSLDSTALVSLASGAGKGIGEGVAIGLNLTAAGNVTSPATGGAGANEQEQIAEQFTQGLVAALLQNGGTTFLQNAISSQGLTKTISPAKAAEGAARGLVEGSVNALSMAGGVKKVLAGDFSPQLAMNLPSMPPSTFDDSVNGSAVAFARGLSGEGTLLIAQLLKNSSLLSPSKRSIDTSESGVVPYNHLNRRADATPLAVDSQTIQGVLQVGTNAITCQGFGGLASLALGLKNSGTLNIQGSGTPLDNSTLAALPKEPISITSEGNKFTIQIQEGSITVNGLKSLPFIVLTALHVLLTTFAFFYALPAYLALGALFRLSQLIGHPFNEASNKKWRKIILLAVFTPSALLGMIFGIVGMGKAQHFRTAHGIFGLLALLIIPPTVITSFMRLRTAIPPPPSSAFLGLKQIPQLIKGPHKIHLISAFLVQQTLGFGMIAFIQGFSDLRSISLCIVDAVLTAPIVVGLINVVVFLQMSAMALLGVRVYLEQRIAKKEKEGAGNSSGPGAEKGDVKRSDTMRTFGFDSPPPGERPTFQQRKTAELLGREDSKIGWPSNVHKVGDEDGVPDRRASSMSTNPFVDPAEQAQRSPASPRVYNPKLGGYVESPTSAYPGNYDRNDQTYAQNRPSSELEPQGQYIAYAPPRPSEDQRGKTVESFSRPLTGKPSGEEMRVKYESLIRDGMGKDDGPYGYGR</sequence>
<feature type="compositionally biased region" description="Basic and acidic residues" evidence="1">
    <location>
        <begin position="931"/>
        <end position="942"/>
    </location>
</feature>
<feature type="transmembrane region" description="Helical" evidence="2">
    <location>
        <begin position="682"/>
        <end position="711"/>
    </location>
</feature>
<keyword evidence="2" id="KW-0472">Membrane</keyword>
<feature type="compositionally biased region" description="Basic and acidic residues" evidence="1">
    <location>
        <begin position="901"/>
        <end position="910"/>
    </location>
</feature>
<evidence type="ECO:0000313" key="3">
    <source>
        <dbReference type="EMBL" id="KAF2245435.1"/>
    </source>
</evidence>
<keyword evidence="4" id="KW-1185">Reference proteome</keyword>
<dbReference type="AlphaFoldDB" id="A0A6A6I4I1"/>
<organism evidence="3 4">
    <name type="scientific">Trematosphaeria pertusa</name>
    <dbReference type="NCBI Taxonomy" id="390896"/>
    <lineage>
        <taxon>Eukaryota</taxon>
        <taxon>Fungi</taxon>
        <taxon>Dikarya</taxon>
        <taxon>Ascomycota</taxon>
        <taxon>Pezizomycotina</taxon>
        <taxon>Dothideomycetes</taxon>
        <taxon>Pleosporomycetidae</taxon>
        <taxon>Pleosporales</taxon>
        <taxon>Massarineae</taxon>
        <taxon>Trematosphaeriaceae</taxon>
        <taxon>Trematosphaeria</taxon>
    </lineage>
</organism>
<dbReference type="GeneID" id="54585533"/>
<dbReference type="OrthoDB" id="5148443at2759"/>
<dbReference type="RefSeq" id="XP_033680439.1">
    <property type="nucleotide sequence ID" value="XM_033832203.1"/>
</dbReference>
<evidence type="ECO:0008006" key="5">
    <source>
        <dbReference type="Google" id="ProtNLM"/>
    </source>
</evidence>
<feature type="transmembrane region" description="Helical" evidence="2">
    <location>
        <begin position="813"/>
        <end position="833"/>
    </location>
</feature>
<feature type="region of interest" description="Disordered" evidence="1">
    <location>
        <begin position="888"/>
        <end position="1062"/>
    </location>
</feature>
<gene>
    <name evidence="3" type="ORF">BU26DRAFT_553335</name>
</gene>
<keyword evidence="2" id="KW-0812">Transmembrane</keyword>
<dbReference type="EMBL" id="ML987200">
    <property type="protein sequence ID" value="KAF2245435.1"/>
    <property type="molecule type" value="Genomic_DNA"/>
</dbReference>
<feature type="transmembrane region" description="Helical" evidence="2">
    <location>
        <begin position="732"/>
        <end position="753"/>
    </location>
</feature>
<dbReference type="Proteomes" id="UP000800094">
    <property type="component" value="Unassembled WGS sequence"/>
</dbReference>
<reference evidence="3" key="1">
    <citation type="journal article" date="2020" name="Stud. Mycol.">
        <title>101 Dothideomycetes genomes: a test case for predicting lifestyles and emergence of pathogens.</title>
        <authorList>
            <person name="Haridas S."/>
            <person name="Albert R."/>
            <person name="Binder M."/>
            <person name="Bloem J."/>
            <person name="Labutti K."/>
            <person name="Salamov A."/>
            <person name="Andreopoulos B."/>
            <person name="Baker S."/>
            <person name="Barry K."/>
            <person name="Bills G."/>
            <person name="Bluhm B."/>
            <person name="Cannon C."/>
            <person name="Castanera R."/>
            <person name="Culley D."/>
            <person name="Daum C."/>
            <person name="Ezra D."/>
            <person name="Gonzalez J."/>
            <person name="Henrissat B."/>
            <person name="Kuo A."/>
            <person name="Liang C."/>
            <person name="Lipzen A."/>
            <person name="Lutzoni F."/>
            <person name="Magnuson J."/>
            <person name="Mondo S."/>
            <person name="Nolan M."/>
            <person name="Ohm R."/>
            <person name="Pangilinan J."/>
            <person name="Park H.-J."/>
            <person name="Ramirez L."/>
            <person name="Alfaro M."/>
            <person name="Sun H."/>
            <person name="Tritt A."/>
            <person name="Yoshinaga Y."/>
            <person name="Zwiers L.-H."/>
            <person name="Turgeon B."/>
            <person name="Goodwin S."/>
            <person name="Spatafora J."/>
            <person name="Crous P."/>
            <person name="Grigoriev I."/>
        </authorList>
    </citation>
    <scope>NUCLEOTIDE SEQUENCE</scope>
    <source>
        <strain evidence="3">CBS 122368</strain>
    </source>
</reference>
<evidence type="ECO:0000256" key="2">
    <source>
        <dbReference type="SAM" id="Phobius"/>
    </source>
</evidence>
<proteinExistence type="predicted"/>
<accession>A0A6A6I4I1</accession>
<feature type="compositionally biased region" description="Basic and acidic residues" evidence="1">
    <location>
        <begin position="951"/>
        <end position="963"/>
    </location>
</feature>
<name>A0A6A6I4I1_9PLEO</name>
<keyword evidence="2" id="KW-1133">Transmembrane helix</keyword>
<feature type="transmembrane region" description="Helical" evidence="2">
    <location>
        <begin position="765"/>
        <end position="785"/>
    </location>
</feature>
<protein>
    <recommendedName>
        <fullName evidence="5">Cytochrome b561 domain-containing protein</fullName>
    </recommendedName>
</protein>
<evidence type="ECO:0000256" key="1">
    <source>
        <dbReference type="SAM" id="MobiDB-lite"/>
    </source>
</evidence>
<feature type="transmembrane region" description="Helical" evidence="2">
    <location>
        <begin position="853"/>
        <end position="880"/>
    </location>
</feature>